<reference evidence="3" key="2">
    <citation type="submission" date="2023-02" db="EMBL/GenBank/DDBJ databases">
        <authorList>
            <person name="Swenson N.G."/>
            <person name="Wegrzyn J.L."/>
            <person name="Mcevoy S.L."/>
        </authorList>
    </citation>
    <scope>NUCLEOTIDE SEQUENCE</scope>
    <source>
        <strain evidence="3">91603</strain>
        <tissue evidence="3">Leaf</tissue>
    </source>
</reference>
<feature type="transmembrane region" description="Helical" evidence="1">
    <location>
        <begin position="252"/>
        <end position="281"/>
    </location>
</feature>
<dbReference type="Pfam" id="PF04578">
    <property type="entry name" value="DUF594"/>
    <property type="match status" value="1"/>
</dbReference>
<feature type="transmembrane region" description="Helical" evidence="1">
    <location>
        <begin position="115"/>
        <end position="135"/>
    </location>
</feature>
<feature type="transmembrane region" description="Helical" evidence="1">
    <location>
        <begin position="293"/>
        <end position="314"/>
    </location>
</feature>
<dbReference type="Proteomes" id="UP001064489">
    <property type="component" value="Chromosome 2"/>
</dbReference>
<evidence type="ECO:0000313" key="3">
    <source>
        <dbReference type="EMBL" id="KAI9160094.1"/>
    </source>
</evidence>
<organism evidence="3 4">
    <name type="scientific">Acer negundo</name>
    <name type="common">Box elder</name>
    <dbReference type="NCBI Taxonomy" id="4023"/>
    <lineage>
        <taxon>Eukaryota</taxon>
        <taxon>Viridiplantae</taxon>
        <taxon>Streptophyta</taxon>
        <taxon>Embryophyta</taxon>
        <taxon>Tracheophyta</taxon>
        <taxon>Spermatophyta</taxon>
        <taxon>Magnoliopsida</taxon>
        <taxon>eudicotyledons</taxon>
        <taxon>Gunneridae</taxon>
        <taxon>Pentapetalae</taxon>
        <taxon>rosids</taxon>
        <taxon>malvids</taxon>
        <taxon>Sapindales</taxon>
        <taxon>Sapindaceae</taxon>
        <taxon>Hippocastanoideae</taxon>
        <taxon>Acereae</taxon>
        <taxon>Acer</taxon>
    </lineage>
</organism>
<dbReference type="AlphaFoldDB" id="A0AAD5IFK9"/>
<dbReference type="InterPro" id="IPR025315">
    <property type="entry name" value="DUF4220"/>
</dbReference>
<accession>A0AAD5IFK9</accession>
<keyword evidence="4" id="KW-1185">Reference proteome</keyword>
<dbReference type="InterPro" id="IPR007658">
    <property type="entry name" value="DUF594"/>
</dbReference>
<dbReference type="EMBL" id="JAJSOW010000106">
    <property type="protein sequence ID" value="KAI9160094.1"/>
    <property type="molecule type" value="Genomic_DNA"/>
</dbReference>
<reference evidence="3" key="1">
    <citation type="journal article" date="2022" name="Plant J.">
        <title>Strategies of tolerance reflected in two North American maple genomes.</title>
        <authorList>
            <person name="McEvoy S.L."/>
            <person name="Sezen U.U."/>
            <person name="Trouern-Trend A."/>
            <person name="McMahon S.M."/>
            <person name="Schaberg P.G."/>
            <person name="Yang J."/>
            <person name="Wegrzyn J.L."/>
            <person name="Swenson N.G."/>
        </authorList>
    </citation>
    <scope>NUCLEOTIDE SEQUENCE</scope>
    <source>
        <strain evidence="3">91603</strain>
    </source>
</reference>
<feature type="transmembrane region" description="Helical" evidence="1">
    <location>
        <begin position="141"/>
        <end position="159"/>
    </location>
</feature>
<dbReference type="Pfam" id="PF13968">
    <property type="entry name" value="DUF4220"/>
    <property type="match status" value="1"/>
</dbReference>
<comment type="caution">
    <text evidence="3">The sequence shown here is derived from an EMBL/GenBank/DDBJ whole genome shotgun (WGS) entry which is preliminary data.</text>
</comment>
<evidence type="ECO:0000313" key="4">
    <source>
        <dbReference type="Proteomes" id="UP001064489"/>
    </source>
</evidence>
<evidence type="ECO:0000259" key="2">
    <source>
        <dbReference type="Pfam" id="PF13968"/>
    </source>
</evidence>
<name>A0AAD5IFK9_ACENE</name>
<evidence type="ECO:0000256" key="1">
    <source>
        <dbReference type="SAM" id="Phobius"/>
    </source>
</evidence>
<keyword evidence="1" id="KW-0812">Transmembrane</keyword>
<feature type="transmembrane region" description="Helical" evidence="1">
    <location>
        <begin position="48"/>
        <end position="69"/>
    </location>
</feature>
<gene>
    <name evidence="3" type="ORF">LWI28_005033</name>
</gene>
<feature type="transmembrane region" description="Helical" evidence="1">
    <location>
        <begin position="20"/>
        <end position="36"/>
    </location>
</feature>
<proteinExistence type="predicted"/>
<keyword evidence="1" id="KW-0472">Membrane</keyword>
<keyword evidence="1" id="KW-1133">Transmembrane helix</keyword>
<feature type="domain" description="DUF4220" evidence="2">
    <location>
        <begin position="51"/>
        <end position="356"/>
    </location>
</feature>
<sequence>MQLFPDNLRKIWNGWEVRGLILVSLILQIILIISGSRRKFTTSLKVRILVWSAYLIADSVATIALGNLANSQEDSEGNKHSKSGSALQSFWAPFLLLHLGGPDTITAYSLEDNELWLRHFLGLVVQVAVAFYVFLRSWSNNALTFIAIPMFIAGIIKYGERTFVLRSSSAENFKDSLLSFPLLDLPRESSYLVQAYFLFKKSACLFANMIVDYYGRNDPSYAIIHNKSAKDAFKLVEAELGFMYDVLYTKAAIVYSCFGIILRCISFFSSVSALIAFSVIIDIHSYPIADISLTYFLLVVAVFLEVYALILSLLSDWTKIWLIKLEIVEYNPIFHSSVINPGNRWSRSMAQYNLISSCLKEKTATRIGVLISKLVDVKYLYLTREDVDLDLQEVIFEHLRHKSNKIIENFDDYIDKGQSWKELLDRRGDYVIEQMNFSDKSHQWSTNEVDFDHSLLAWHIATNLCYYHGHKFPDLKREISKRLSDYMLYLLVFYPSMLSKGISFEKKFQDTFNAIKSKILKSNEISDEASQMTSACEVLLRDVKDKQAVDDMSVLHVGCRLSQRLRSYVGDNNEKNLWEMISEIWVEMLTYAANRCAWKEHGQQLKNGGELLTHVSLLMAHLGLSEQYEMKKTSILARPDREWQHLF</sequence>
<dbReference type="PANTHER" id="PTHR31325">
    <property type="entry name" value="OS01G0798800 PROTEIN-RELATED"/>
    <property type="match status" value="1"/>
</dbReference>
<protein>
    <recommendedName>
        <fullName evidence="2">DUF4220 domain-containing protein</fullName>
    </recommendedName>
</protein>